<evidence type="ECO:0000313" key="4">
    <source>
        <dbReference type="Proteomes" id="UP000428325"/>
    </source>
</evidence>
<evidence type="ECO:0000259" key="1">
    <source>
        <dbReference type="Pfam" id="PF00534"/>
    </source>
</evidence>
<feature type="domain" description="Glycosyl transferase family 1" evidence="1">
    <location>
        <begin position="206"/>
        <end position="375"/>
    </location>
</feature>
<accession>A0A6B9FDW1</accession>
<dbReference type="Pfam" id="PF00534">
    <property type="entry name" value="Glycos_transf_1"/>
    <property type="match status" value="1"/>
</dbReference>
<dbReference type="Proteomes" id="UP000428325">
    <property type="component" value="Chromosome"/>
</dbReference>
<dbReference type="GO" id="GO:0016757">
    <property type="term" value="F:glycosyltransferase activity"/>
    <property type="evidence" value="ECO:0007669"/>
    <property type="project" value="InterPro"/>
</dbReference>
<protein>
    <submittedName>
        <fullName evidence="3">Colanic acid biosynthesis glycosyltransferase WcaL</fullName>
    </submittedName>
</protein>
<dbReference type="PANTHER" id="PTHR45947">
    <property type="entry name" value="SULFOQUINOVOSYL TRANSFERASE SQD2"/>
    <property type="match status" value="1"/>
</dbReference>
<keyword evidence="4" id="KW-1185">Reference proteome</keyword>
<dbReference type="Gene3D" id="3.40.50.2000">
    <property type="entry name" value="Glycogen Phosphorylase B"/>
    <property type="match status" value="2"/>
</dbReference>
<dbReference type="InterPro" id="IPR001296">
    <property type="entry name" value="Glyco_trans_1"/>
</dbReference>
<dbReference type="RefSeq" id="WP_157689268.1">
    <property type="nucleotide sequence ID" value="NZ_CP034345.1"/>
</dbReference>
<name>A0A6B9FDW1_9EURY</name>
<dbReference type="GeneID" id="43369548"/>
<feature type="domain" description="Glycosyltransferase subfamily 4-like N-terminal" evidence="2">
    <location>
        <begin position="18"/>
        <end position="198"/>
    </location>
</feature>
<dbReference type="InterPro" id="IPR050194">
    <property type="entry name" value="Glycosyltransferase_grp1"/>
</dbReference>
<dbReference type="InterPro" id="IPR028098">
    <property type="entry name" value="Glyco_trans_4-like_N"/>
</dbReference>
<dbReference type="AlphaFoldDB" id="A0A6B9FDW1"/>
<evidence type="ECO:0000313" key="3">
    <source>
        <dbReference type="EMBL" id="QGX94810.1"/>
    </source>
</evidence>
<dbReference type="PANTHER" id="PTHR45947:SF3">
    <property type="entry name" value="SULFOQUINOVOSYL TRANSFERASE SQD2"/>
    <property type="match status" value="1"/>
</dbReference>
<dbReference type="OrthoDB" id="307659at2157"/>
<gene>
    <name evidence="3" type="ORF">EI982_08385</name>
</gene>
<organism evidence="3 4">
    <name type="scientific">Haloplanus rallus</name>
    <dbReference type="NCBI Taxonomy" id="1816183"/>
    <lineage>
        <taxon>Archaea</taxon>
        <taxon>Methanobacteriati</taxon>
        <taxon>Methanobacteriota</taxon>
        <taxon>Stenosarchaea group</taxon>
        <taxon>Halobacteria</taxon>
        <taxon>Halobacteriales</taxon>
        <taxon>Haloferacaceae</taxon>
        <taxon>Haloplanus</taxon>
    </lineage>
</organism>
<reference evidence="3 4" key="1">
    <citation type="submission" date="2018-12" db="EMBL/GenBank/DDBJ databases">
        <title>Complete genome sequence of Haloplanus rallus MBLA0036.</title>
        <authorList>
            <person name="Nam Y.-d."/>
            <person name="Kang J."/>
            <person name="Chung W.-H."/>
            <person name="Park Y.S."/>
        </authorList>
    </citation>
    <scope>NUCLEOTIDE SEQUENCE [LARGE SCALE GENOMIC DNA]</scope>
    <source>
        <strain evidence="3 4">MBLA0036</strain>
    </source>
</reference>
<proteinExistence type="predicted"/>
<dbReference type="KEGG" id="hra:EI982_08385"/>
<dbReference type="EMBL" id="CP034345">
    <property type="protein sequence ID" value="QGX94810.1"/>
    <property type="molecule type" value="Genomic_DNA"/>
</dbReference>
<sequence length="400" mass="44747">MSQLGVVYYVGLFPKLSESFILNEISELHKRGHNVAVFAQRNPEEEITHQEYRDIDIPVYYSDPSYRDVLQLVSSHSIQKLTKYMPKGYMSCLSLKEIGSILLLSKQCADFIHSLDFEVDIIHSHFATATRVAALLAAKENNIPCTVTAHAFEIFKSPDYAKIRYICNNMSGIVVPSEYNRQYLDENIGVQNSIYVVPATTRINKFESATSPIENRILTVGRLIEKKGITFAIEAVNQLIKQGIDIEYHIIGSGPLKNRLQQQVSNSGIEDNVKFLGNVSDSSLKKELKEASIFLLPCVVAENGDRDAMPVVLKEAMASETTCVSTTVSAIPELITDGYDGVLVPPRDPDSLAVFIMDLLENPEERKRLAMNGKNTVRTEYSISISVDKLVDVFHSYTNE</sequence>
<keyword evidence="3" id="KW-0808">Transferase</keyword>
<evidence type="ECO:0000259" key="2">
    <source>
        <dbReference type="Pfam" id="PF13439"/>
    </source>
</evidence>
<dbReference type="Pfam" id="PF13439">
    <property type="entry name" value="Glyco_transf_4"/>
    <property type="match status" value="1"/>
</dbReference>
<dbReference type="SUPFAM" id="SSF53756">
    <property type="entry name" value="UDP-Glycosyltransferase/glycogen phosphorylase"/>
    <property type="match status" value="1"/>
</dbReference>